<evidence type="ECO:0000256" key="1">
    <source>
        <dbReference type="SAM" id="MobiDB-lite"/>
    </source>
</evidence>
<protein>
    <recommendedName>
        <fullName evidence="4">YkgJ family cysteine cluster protein</fullName>
    </recommendedName>
</protein>
<sequence>MCFDRTTVVKKLPDHSLEPFRVGQGRGVPALVAGRRFHCTMCGKCCTGEGEIWMSPEEALRIARHLNMSLQRFLDTHTKQYSKYKGWRMLKTAEGSSACIFLGSDNKCSVHSVRPSQCSTYPWWPELTHDSEWEWEKANVCEGFDHPEAGALDEEEAARQLREANKMTQQRLLASEVRMSPKVAEWAEDVLLWDEELGYPDGRLPPPPPAPPPPPPAGGARGGVVVDCAA</sequence>
<evidence type="ECO:0000313" key="3">
    <source>
        <dbReference type="Proteomes" id="UP000001058"/>
    </source>
</evidence>
<evidence type="ECO:0008006" key="4">
    <source>
        <dbReference type="Google" id="ProtNLM"/>
    </source>
</evidence>
<dbReference type="Proteomes" id="UP000001058">
    <property type="component" value="Unassembled WGS sequence"/>
</dbReference>
<dbReference type="InParanoid" id="D8UIE1"/>
<dbReference type="InterPro" id="IPR005358">
    <property type="entry name" value="Puta_zinc/iron-chelating_dom"/>
</dbReference>
<name>D8UIE1_VOLCA</name>
<dbReference type="Pfam" id="PF03692">
    <property type="entry name" value="CxxCxxCC"/>
    <property type="match status" value="1"/>
</dbReference>
<organism evidence="3">
    <name type="scientific">Volvox carteri f. nagariensis</name>
    <dbReference type="NCBI Taxonomy" id="3068"/>
    <lineage>
        <taxon>Eukaryota</taxon>
        <taxon>Viridiplantae</taxon>
        <taxon>Chlorophyta</taxon>
        <taxon>core chlorophytes</taxon>
        <taxon>Chlorophyceae</taxon>
        <taxon>CS clade</taxon>
        <taxon>Chlamydomonadales</taxon>
        <taxon>Volvocaceae</taxon>
        <taxon>Volvox</taxon>
    </lineage>
</organism>
<gene>
    <name evidence="2" type="ORF">VOLCADRAFT_99692</name>
</gene>
<feature type="compositionally biased region" description="Pro residues" evidence="1">
    <location>
        <begin position="203"/>
        <end position="217"/>
    </location>
</feature>
<reference evidence="2 3" key="1">
    <citation type="journal article" date="2010" name="Science">
        <title>Genomic analysis of organismal complexity in the multicellular green alga Volvox carteri.</title>
        <authorList>
            <person name="Prochnik S.E."/>
            <person name="Umen J."/>
            <person name="Nedelcu A.M."/>
            <person name="Hallmann A."/>
            <person name="Miller S.M."/>
            <person name="Nishii I."/>
            <person name="Ferris P."/>
            <person name="Kuo A."/>
            <person name="Mitros T."/>
            <person name="Fritz-Laylin L.K."/>
            <person name="Hellsten U."/>
            <person name="Chapman J."/>
            <person name="Simakov O."/>
            <person name="Rensing S.A."/>
            <person name="Terry A."/>
            <person name="Pangilinan J."/>
            <person name="Kapitonov V."/>
            <person name="Jurka J."/>
            <person name="Salamov A."/>
            <person name="Shapiro H."/>
            <person name="Schmutz J."/>
            <person name="Grimwood J."/>
            <person name="Lindquist E."/>
            <person name="Lucas S."/>
            <person name="Grigoriev I.V."/>
            <person name="Schmitt R."/>
            <person name="Kirk D."/>
            <person name="Rokhsar D.S."/>
        </authorList>
    </citation>
    <scope>NUCLEOTIDE SEQUENCE [LARGE SCALE GENOMIC DNA]</scope>
    <source>
        <strain evidence="3">f. Nagariensis / Eve</strain>
    </source>
</reference>
<feature type="region of interest" description="Disordered" evidence="1">
    <location>
        <begin position="197"/>
        <end position="223"/>
    </location>
</feature>
<keyword evidence="3" id="KW-1185">Reference proteome</keyword>
<evidence type="ECO:0000313" key="2">
    <source>
        <dbReference type="EMBL" id="EFJ40494.1"/>
    </source>
</evidence>
<dbReference type="RefSeq" id="XP_002958418.1">
    <property type="nucleotide sequence ID" value="XM_002958372.1"/>
</dbReference>
<dbReference type="AlphaFoldDB" id="D8UIE1"/>
<proteinExistence type="predicted"/>
<accession>D8UIE1</accession>
<dbReference type="KEGG" id="vcn:VOLCADRAFT_99692"/>
<dbReference type="EMBL" id="GL378414">
    <property type="protein sequence ID" value="EFJ40494.1"/>
    <property type="molecule type" value="Genomic_DNA"/>
</dbReference>
<dbReference type="GeneID" id="9627896"/>
<dbReference type="PANTHER" id="PTHR35866">
    <property type="entry name" value="PUTATIVE-RELATED"/>
    <property type="match status" value="1"/>
</dbReference>
<dbReference type="eggNOG" id="ENOG502S9N1">
    <property type="taxonomic scope" value="Eukaryota"/>
</dbReference>
<dbReference type="PANTHER" id="PTHR35866:SF1">
    <property type="entry name" value="YKGJ FAMILY CYSTEINE CLUSTER PROTEIN"/>
    <property type="match status" value="1"/>
</dbReference>
<dbReference type="OrthoDB" id="411785at2759"/>